<sequence length="181" mass="20943">MLKELPQQKLVQTNQGPHQHIDQVQQRRDPCSSFNRKPFCMRLMSLIFLVFMVHTANALSCYETVDGVTSIKQNVTWMYCSLVPSIEHGEEKIHGTRFGVGPENDGLEAYQSAFSNNDQLYRVLTVCIYERYDFSRFMGRKPGTAVEFAFRCVCNYDLCNSEATFHTYLKALKKESFIENK</sequence>
<dbReference type="WBParaSite" id="jg15023">
    <property type="protein sequence ID" value="jg15023"/>
    <property type="gene ID" value="jg15023"/>
</dbReference>
<dbReference type="Proteomes" id="UP000887574">
    <property type="component" value="Unplaced"/>
</dbReference>
<dbReference type="AlphaFoldDB" id="A0A915D3I5"/>
<organism evidence="2 3">
    <name type="scientific">Ditylenchus dipsaci</name>
    <dbReference type="NCBI Taxonomy" id="166011"/>
    <lineage>
        <taxon>Eukaryota</taxon>
        <taxon>Metazoa</taxon>
        <taxon>Ecdysozoa</taxon>
        <taxon>Nematoda</taxon>
        <taxon>Chromadorea</taxon>
        <taxon>Rhabditida</taxon>
        <taxon>Tylenchina</taxon>
        <taxon>Tylenchomorpha</taxon>
        <taxon>Sphaerularioidea</taxon>
        <taxon>Anguinidae</taxon>
        <taxon>Anguininae</taxon>
        <taxon>Ditylenchus</taxon>
    </lineage>
</organism>
<proteinExistence type="predicted"/>
<accession>A0A915D3I5</accession>
<feature type="region of interest" description="Disordered" evidence="1">
    <location>
        <begin position="1"/>
        <end position="27"/>
    </location>
</feature>
<protein>
    <submittedName>
        <fullName evidence="3">Uncharacterized protein</fullName>
    </submittedName>
</protein>
<keyword evidence="2" id="KW-1185">Reference proteome</keyword>
<name>A0A915D3I5_9BILA</name>
<reference evidence="3" key="1">
    <citation type="submission" date="2022-11" db="UniProtKB">
        <authorList>
            <consortium name="WormBaseParasite"/>
        </authorList>
    </citation>
    <scope>IDENTIFICATION</scope>
</reference>
<evidence type="ECO:0000313" key="3">
    <source>
        <dbReference type="WBParaSite" id="jg15023"/>
    </source>
</evidence>
<evidence type="ECO:0000256" key="1">
    <source>
        <dbReference type="SAM" id="MobiDB-lite"/>
    </source>
</evidence>
<dbReference type="InterPro" id="IPR035291">
    <property type="entry name" value="DUF5354"/>
</dbReference>
<evidence type="ECO:0000313" key="2">
    <source>
        <dbReference type="Proteomes" id="UP000887574"/>
    </source>
</evidence>
<dbReference type="Pfam" id="PF17305">
    <property type="entry name" value="DUF5354"/>
    <property type="match status" value="1"/>
</dbReference>